<dbReference type="Pfam" id="PF01063">
    <property type="entry name" value="Aminotran_4"/>
    <property type="match status" value="1"/>
</dbReference>
<dbReference type="Gene3D" id="3.20.10.10">
    <property type="entry name" value="D-amino Acid Aminotransferase, subunit A, domain 2"/>
    <property type="match status" value="1"/>
</dbReference>
<dbReference type="InterPro" id="IPR015890">
    <property type="entry name" value="Chorismate_C"/>
</dbReference>
<dbReference type="InterPro" id="IPR001544">
    <property type="entry name" value="Aminotrans_IV"/>
</dbReference>
<gene>
    <name evidence="8" type="ORF">OMW55_09335</name>
</gene>
<dbReference type="InterPro" id="IPR043131">
    <property type="entry name" value="BCAT-like_N"/>
</dbReference>
<dbReference type="RefSeq" id="WP_264882637.1">
    <property type="nucleotide sequence ID" value="NZ_JAPDOB010000002.1"/>
</dbReference>
<keyword evidence="9" id="KW-1185">Reference proteome</keyword>
<comment type="cofactor">
    <cofactor evidence="1 6">
        <name>pyridoxal 5'-phosphate</name>
        <dbReference type="ChEBI" id="CHEBI:597326"/>
    </cofactor>
</comment>
<dbReference type="InterPro" id="IPR019999">
    <property type="entry name" value="Anth_synth_I-like"/>
</dbReference>
<dbReference type="Gene3D" id="3.30.470.10">
    <property type="match status" value="1"/>
</dbReference>
<dbReference type="SUPFAM" id="SSF56322">
    <property type="entry name" value="ADC synthase"/>
    <property type="match status" value="1"/>
</dbReference>
<accession>A0ABT3JGE5</accession>
<evidence type="ECO:0000256" key="5">
    <source>
        <dbReference type="RuleBase" id="RU004106"/>
    </source>
</evidence>
<dbReference type="Pfam" id="PF00425">
    <property type="entry name" value="Chorismate_bind"/>
    <property type="match status" value="1"/>
</dbReference>
<dbReference type="InterPro" id="IPR005801">
    <property type="entry name" value="ADC_synthase"/>
</dbReference>
<evidence type="ECO:0000256" key="6">
    <source>
        <dbReference type="RuleBase" id="RU004516"/>
    </source>
</evidence>
<dbReference type="InterPro" id="IPR043132">
    <property type="entry name" value="BCAT-like_C"/>
</dbReference>
<evidence type="ECO:0000256" key="1">
    <source>
        <dbReference type="ARBA" id="ARBA00001933"/>
    </source>
</evidence>
<dbReference type="InterPro" id="IPR036038">
    <property type="entry name" value="Aminotransferase-like"/>
</dbReference>
<proteinExistence type="inferred from homology"/>
<dbReference type="EMBL" id="JAPDOB010000002">
    <property type="protein sequence ID" value="MCW3798004.1"/>
    <property type="molecule type" value="Genomic_DNA"/>
</dbReference>
<dbReference type="PANTHER" id="PTHR11236">
    <property type="entry name" value="AMINOBENZOATE/ANTHRANILATE SYNTHASE"/>
    <property type="match status" value="1"/>
</dbReference>
<dbReference type="PROSITE" id="PS00770">
    <property type="entry name" value="AA_TRANSFER_CLASS_4"/>
    <property type="match status" value="1"/>
</dbReference>
<evidence type="ECO:0000259" key="7">
    <source>
        <dbReference type="Pfam" id="PF00425"/>
    </source>
</evidence>
<dbReference type="Gene3D" id="3.60.120.10">
    <property type="entry name" value="Anthranilate synthase"/>
    <property type="match status" value="1"/>
</dbReference>
<keyword evidence="4 6" id="KW-0663">Pyridoxal phosphate</keyword>
<comment type="similarity">
    <text evidence="2 5">Belongs to the class-IV pyridoxal-phosphate-dependent aminotransferase family.</text>
</comment>
<name>A0ABT3JGE5_9SPHN</name>
<dbReference type="InterPro" id="IPR018300">
    <property type="entry name" value="Aminotrans_IV_CS"/>
</dbReference>
<evidence type="ECO:0000313" key="8">
    <source>
        <dbReference type="EMBL" id="MCW3798004.1"/>
    </source>
</evidence>
<dbReference type="Proteomes" id="UP001526246">
    <property type="component" value="Unassembled WGS sequence"/>
</dbReference>
<dbReference type="PRINTS" id="PR00095">
    <property type="entry name" value="ANTSNTHASEI"/>
</dbReference>
<feature type="domain" description="Chorismate-utilising enzyme C-terminal" evidence="7">
    <location>
        <begin position="117"/>
        <end position="363"/>
    </location>
</feature>
<evidence type="ECO:0000256" key="3">
    <source>
        <dbReference type="ARBA" id="ARBA00014472"/>
    </source>
</evidence>
<evidence type="ECO:0000256" key="4">
    <source>
        <dbReference type="ARBA" id="ARBA00022898"/>
    </source>
</evidence>
<evidence type="ECO:0000256" key="2">
    <source>
        <dbReference type="ARBA" id="ARBA00009320"/>
    </source>
</evidence>
<comment type="caution">
    <text evidence="8">The sequence shown here is derived from an EMBL/GenBank/DDBJ whole genome shotgun (WGS) entry which is preliminary data.</text>
</comment>
<reference evidence="8 9" key="1">
    <citation type="submission" date="2022-10" db="EMBL/GenBank/DDBJ databases">
        <title>Sphingomonas sp.</title>
        <authorList>
            <person name="Jin C."/>
        </authorList>
    </citation>
    <scope>NUCLEOTIDE SEQUENCE [LARGE SCALE GENOMIC DNA]</scope>
    <source>
        <strain evidence="8 9">BN140010</strain>
    </source>
</reference>
<protein>
    <recommendedName>
        <fullName evidence="3">Probable branched-chain-amino-acid aminotransferase</fullName>
    </recommendedName>
</protein>
<sequence length="572" mass="61486">MTEPFLLFDDARPGGTLARLYQGPRRIIAARQMDEVQPCLAELQAAVRGGAHAAGFLAYEAGYALDPTLAAAARQGDGPLLWFGLFDGFEQGSGLAWLPDPDGAFAAPPTPRLAPGDYLAAAARVREHLFAGDFYQANLTFGCDVAVAGDPFALYARLRSASRAGWGGVVRHGGGWLLSLSPEQFFTLRSGLIEARPMKGTAPLSAPPEALSEDEKSRAENLMIVDLLRNDLARVAEPGSVAVPELFAVETYPTLRQMVSRVTARLRPGLDAVDVLRTIFPCGSVTGAPKIAAMLALRELEPEPRGAYTGAMGWIEPGGDAAFNVLIRTLAIEDDRTIARLGLGSGLVVDSRAGDEWAECLAKGAFVIAAQPGIDLIETMRFDPHEGIVELDRHLRRLGEAAGALSFQFDRHAARNELQAATFRRTTAGIVRLLLAPTGVMAVEVRRLEPAADLPVRVSLCSLPVAPSDFRLRFKTTDRGFYDRARAEGGAFETLFVDGDGCLTEGTFSNIFVERGDKLLTPPLGRGLLPGVLRAKLIDEGRAEEMDLRPEDLGDGFYVGNMVRGLLPARLA</sequence>
<evidence type="ECO:0000313" key="9">
    <source>
        <dbReference type="Proteomes" id="UP001526246"/>
    </source>
</evidence>
<dbReference type="SUPFAM" id="SSF56752">
    <property type="entry name" value="D-aminoacid aminotransferase-like PLP-dependent enzymes"/>
    <property type="match status" value="1"/>
</dbReference>
<organism evidence="8 9">
    <name type="scientific">Sphingomonas arvum</name>
    <dbReference type="NCBI Taxonomy" id="2992113"/>
    <lineage>
        <taxon>Bacteria</taxon>
        <taxon>Pseudomonadati</taxon>
        <taxon>Pseudomonadota</taxon>
        <taxon>Alphaproteobacteria</taxon>
        <taxon>Sphingomonadales</taxon>
        <taxon>Sphingomonadaceae</taxon>
        <taxon>Sphingomonas</taxon>
    </lineage>
</organism>
<dbReference type="PANTHER" id="PTHR11236:SF50">
    <property type="entry name" value="AMINODEOXYCHORISMATE SYNTHASE COMPONENT 1"/>
    <property type="match status" value="1"/>
</dbReference>